<reference evidence="1" key="1">
    <citation type="submission" date="2025-08" db="UniProtKB">
        <authorList>
            <consortium name="Ensembl"/>
        </authorList>
    </citation>
    <scope>IDENTIFICATION</scope>
</reference>
<name>A0A8B9N491_9AVES</name>
<dbReference type="PROSITE" id="PS01273">
    <property type="entry name" value="COA_TRANSF_1"/>
    <property type="match status" value="1"/>
</dbReference>
<dbReference type="GO" id="GO:0008260">
    <property type="term" value="F:succinyl-CoA:3-oxo-acid CoA-transferase activity"/>
    <property type="evidence" value="ECO:0007669"/>
    <property type="project" value="TreeGrafter"/>
</dbReference>
<keyword evidence="2" id="KW-1185">Reference proteome</keyword>
<evidence type="ECO:0000313" key="1">
    <source>
        <dbReference type="Ensembl" id="ENSANIP00000013854.1"/>
    </source>
</evidence>
<dbReference type="Pfam" id="PF01144">
    <property type="entry name" value="CoA_trans"/>
    <property type="match status" value="1"/>
</dbReference>
<reference evidence="1" key="2">
    <citation type="submission" date="2025-09" db="UniProtKB">
        <authorList>
            <consortium name="Ensembl"/>
        </authorList>
    </citation>
    <scope>IDENTIFICATION</scope>
</reference>
<evidence type="ECO:0000313" key="2">
    <source>
        <dbReference type="Proteomes" id="UP000694541"/>
    </source>
</evidence>
<dbReference type="PANTHER" id="PTHR13707">
    <property type="entry name" value="KETOACID-COENZYME A TRANSFERASE"/>
    <property type="match status" value="1"/>
</dbReference>
<accession>A0A8B9N491</accession>
<dbReference type="Proteomes" id="UP000694541">
    <property type="component" value="Unplaced"/>
</dbReference>
<proteinExistence type="predicted"/>
<dbReference type="InterPro" id="IPR037171">
    <property type="entry name" value="NagB/RpiA_transferase-like"/>
</dbReference>
<dbReference type="Gene3D" id="3.40.1080.10">
    <property type="entry name" value="Glutaconate Coenzyme A-transferase"/>
    <property type="match status" value="1"/>
</dbReference>
<dbReference type="GO" id="GO:0005739">
    <property type="term" value="C:mitochondrion"/>
    <property type="evidence" value="ECO:0007669"/>
    <property type="project" value="TreeGrafter"/>
</dbReference>
<dbReference type="Ensembl" id="ENSANIT00000014335.1">
    <property type="protein sequence ID" value="ENSANIP00000013854.1"/>
    <property type="gene ID" value="ENSANIG00000009404.1"/>
</dbReference>
<protein>
    <submittedName>
        <fullName evidence="1">Uncharacterized protein</fullName>
    </submittedName>
</protein>
<sequence>MAAYKLLLPPLSRRILLPAARPRGDGAKICGYYFSTSCHRNTKFYTDPVEAVKDIPNGATILVGGFGLCGIPENLIGGLLKTGVKGITAVSNNAG</sequence>
<dbReference type="AlphaFoldDB" id="A0A8B9N491"/>
<dbReference type="PANTHER" id="PTHR13707:SF23">
    <property type="entry name" value="SUCCINYL-COA:3-KETOACID-COENZYME A TRANSFERASE"/>
    <property type="match status" value="1"/>
</dbReference>
<dbReference type="SUPFAM" id="SSF100950">
    <property type="entry name" value="NagB/RpiA/CoA transferase-like"/>
    <property type="match status" value="1"/>
</dbReference>
<organism evidence="1 2">
    <name type="scientific">Accipiter nisus</name>
    <name type="common">Eurasian sparrowhawk</name>
    <dbReference type="NCBI Taxonomy" id="211598"/>
    <lineage>
        <taxon>Eukaryota</taxon>
        <taxon>Metazoa</taxon>
        <taxon>Chordata</taxon>
        <taxon>Craniata</taxon>
        <taxon>Vertebrata</taxon>
        <taxon>Euteleostomi</taxon>
        <taxon>Archelosauria</taxon>
        <taxon>Archosauria</taxon>
        <taxon>Dinosauria</taxon>
        <taxon>Saurischia</taxon>
        <taxon>Theropoda</taxon>
        <taxon>Coelurosauria</taxon>
        <taxon>Aves</taxon>
        <taxon>Neognathae</taxon>
        <taxon>Neoaves</taxon>
        <taxon>Telluraves</taxon>
        <taxon>Accipitrimorphae</taxon>
        <taxon>Accipitriformes</taxon>
        <taxon>Accipitridae</taxon>
        <taxon>Accipitrinae</taxon>
        <taxon>Accipiter</taxon>
    </lineage>
</organism>
<dbReference type="InterPro" id="IPR004163">
    <property type="entry name" value="CoA_transf_BS"/>
</dbReference>
<dbReference type="InterPro" id="IPR004165">
    <property type="entry name" value="CoA_trans_fam_I"/>
</dbReference>